<keyword evidence="1" id="KW-0812">Transmembrane</keyword>
<dbReference type="EMBL" id="JBHSWH010000001">
    <property type="protein sequence ID" value="MFC6706777.1"/>
    <property type="molecule type" value="Genomic_DNA"/>
</dbReference>
<evidence type="ECO:0000313" key="2">
    <source>
        <dbReference type="EMBL" id="MFC6706777.1"/>
    </source>
</evidence>
<proteinExistence type="predicted"/>
<dbReference type="Proteomes" id="UP001596298">
    <property type="component" value="Unassembled WGS sequence"/>
</dbReference>
<evidence type="ECO:0000313" key="3">
    <source>
        <dbReference type="Proteomes" id="UP001596298"/>
    </source>
</evidence>
<keyword evidence="1" id="KW-0472">Membrane</keyword>
<name>A0ABW2AIL2_9MICO</name>
<gene>
    <name evidence="2" type="ORF">ACFQDH_16315</name>
</gene>
<keyword evidence="1" id="KW-1133">Transmembrane helix</keyword>
<organism evidence="2 3">
    <name type="scientific">Flexivirga alba</name>
    <dbReference type="NCBI Taxonomy" id="702742"/>
    <lineage>
        <taxon>Bacteria</taxon>
        <taxon>Bacillati</taxon>
        <taxon>Actinomycetota</taxon>
        <taxon>Actinomycetes</taxon>
        <taxon>Micrococcales</taxon>
        <taxon>Dermacoccaceae</taxon>
        <taxon>Flexivirga</taxon>
    </lineage>
</organism>
<keyword evidence="3" id="KW-1185">Reference proteome</keyword>
<accession>A0ABW2AIL2</accession>
<dbReference type="RefSeq" id="WP_382403466.1">
    <property type="nucleotide sequence ID" value="NZ_JBHSWH010000001.1"/>
</dbReference>
<comment type="caution">
    <text evidence="2">The sequence shown here is derived from an EMBL/GenBank/DDBJ whole genome shotgun (WGS) entry which is preliminary data.</text>
</comment>
<reference evidence="3" key="1">
    <citation type="journal article" date="2019" name="Int. J. Syst. Evol. Microbiol.">
        <title>The Global Catalogue of Microorganisms (GCM) 10K type strain sequencing project: providing services to taxonomists for standard genome sequencing and annotation.</title>
        <authorList>
            <consortium name="The Broad Institute Genomics Platform"/>
            <consortium name="The Broad Institute Genome Sequencing Center for Infectious Disease"/>
            <person name="Wu L."/>
            <person name="Ma J."/>
        </authorList>
    </citation>
    <scope>NUCLEOTIDE SEQUENCE [LARGE SCALE GENOMIC DNA]</scope>
    <source>
        <strain evidence="3">CCUG 58127</strain>
    </source>
</reference>
<sequence>MSNDQGSALTTDGSSKSTKGNLAAATTAWIALAAVLGGALIGVGGSLLATRNTNNATHTEAANARRSAAYSAYLGELAKFNEMVYSAASFSGTNKPQNSPDATAGRKAFWPVATQSAENLQSDYVAAMLATAPSNKDATAVLTDISNGEQGEFKHFKCAANLQSENCTINGKVVSLETNKELMEELRVWSFKNGKLEQKLLDASRKALN</sequence>
<feature type="transmembrane region" description="Helical" evidence="1">
    <location>
        <begin position="28"/>
        <end position="49"/>
    </location>
</feature>
<protein>
    <submittedName>
        <fullName evidence="2">Uncharacterized protein</fullName>
    </submittedName>
</protein>
<evidence type="ECO:0000256" key="1">
    <source>
        <dbReference type="SAM" id="Phobius"/>
    </source>
</evidence>